<protein>
    <submittedName>
        <fullName evidence="3">Extracellular solute-binding protein</fullName>
    </submittedName>
</protein>
<feature type="chain" id="PRO_5038679221" evidence="2">
    <location>
        <begin position="28"/>
        <end position="547"/>
    </location>
</feature>
<dbReference type="AlphaFoldDB" id="A0A7K1FST6"/>
<comment type="caution">
    <text evidence="3">The sequence shown here is derived from an EMBL/GenBank/DDBJ whole genome shotgun (WGS) entry which is preliminary data.</text>
</comment>
<keyword evidence="2" id="KW-0732">Signal</keyword>
<dbReference type="Gene3D" id="3.40.190.10">
    <property type="entry name" value="Periplasmic binding protein-like II"/>
    <property type="match status" value="1"/>
</dbReference>
<name>A0A7K1FST6_9ACTN</name>
<sequence>MTAITRRTAFKLLGAGAAAALTGPWLAGCGGSGGDRAAIGNAGTSQAPWPTYTAAEVPPPDLVSKVSGGLNGYFTYPDKLVTSVASAPGDGSAVTATLMTYSPPPAPVGQNKLWTAINEAMNADIRMNLVPAAEYQNKLATIMAGGELTDMMLVTAAPRIREFVASQCADLTEFLSGDAIKDYPNLANLPTYAWQAMGRIGGKIYGIPIVRARMTNVLHVNRDHLDAVGATDDWTMEQFATAVAEERGGSFYPLGTFDSEWLVKNYFAGALGAPNQWAVDGGGAFSSTYATPEFRAAIEMSRKAFADGLFHPASVTAGQSDMFNEYYAGNVGALSGSFANYFNGTYQGRIGDTFTTDVGFPFSPGQTSWLFGGLFGYVVFKKSDPERLKMLLRIADFAAAPYGSKENELLNYGVEGVHFTRTANGPEPTKLAETESANTVPIGKYLGDAPDVIQCPGDKAVTQRAFDVQEALQPKGLVDPSLGLASATQDQKGVALNKAVSDAISAIVTGRADMSSWDAAVSAFRSGGGDTIATELATEYSAAQSSS</sequence>
<dbReference type="PANTHER" id="PTHR43649">
    <property type="entry name" value="ARABINOSE-BINDING PROTEIN-RELATED"/>
    <property type="match status" value="1"/>
</dbReference>
<evidence type="ECO:0000313" key="4">
    <source>
        <dbReference type="Proteomes" id="UP000460221"/>
    </source>
</evidence>
<dbReference type="PROSITE" id="PS51318">
    <property type="entry name" value="TAT"/>
    <property type="match status" value="1"/>
</dbReference>
<reference evidence="3 4" key="1">
    <citation type="submission" date="2019-11" db="EMBL/GenBank/DDBJ databases">
        <authorList>
            <person name="Jiang L.-Q."/>
        </authorList>
    </citation>
    <scope>NUCLEOTIDE SEQUENCE [LARGE SCALE GENOMIC DNA]</scope>
    <source>
        <strain evidence="3 4">YIM 132087</strain>
    </source>
</reference>
<comment type="similarity">
    <text evidence="1">Belongs to the bacterial solute-binding protein 1 family.</text>
</comment>
<evidence type="ECO:0000313" key="3">
    <source>
        <dbReference type="EMBL" id="MTD17188.1"/>
    </source>
</evidence>
<dbReference type="InterPro" id="IPR006311">
    <property type="entry name" value="TAT_signal"/>
</dbReference>
<dbReference type="Proteomes" id="UP000460221">
    <property type="component" value="Unassembled WGS sequence"/>
</dbReference>
<dbReference type="EMBL" id="WLYK01000016">
    <property type="protein sequence ID" value="MTD17188.1"/>
    <property type="molecule type" value="Genomic_DNA"/>
</dbReference>
<dbReference type="InterPro" id="IPR050490">
    <property type="entry name" value="Bact_solute-bd_prot1"/>
</dbReference>
<evidence type="ECO:0000256" key="2">
    <source>
        <dbReference type="SAM" id="SignalP"/>
    </source>
</evidence>
<dbReference type="PANTHER" id="PTHR43649:SF31">
    <property type="entry name" value="SN-GLYCEROL-3-PHOSPHATE-BINDING PERIPLASMIC PROTEIN UGPB"/>
    <property type="match status" value="1"/>
</dbReference>
<keyword evidence="4" id="KW-1185">Reference proteome</keyword>
<feature type="signal peptide" evidence="2">
    <location>
        <begin position="1"/>
        <end position="27"/>
    </location>
</feature>
<accession>A0A7K1FST6</accession>
<dbReference type="SUPFAM" id="SSF53850">
    <property type="entry name" value="Periplasmic binding protein-like II"/>
    <property type="match status" value="1"/>
</dbReference>
<dbReference type="PROSITE" id="PS51257">
    <property type="entry name" value="PROKAR_LIPOPROTEIN"/>
    <property type="match status" value="1"/>
</dbReference>
<gene>
    <name evidence="3" type="ORF">GIS00_24955</name>
</gene>
<evidence type="ECO:0000256" key="1">
    <source>
        <dbReference type="ARBA" id="ARBA00008520"/>
    </source>
</evidence>
<dbReference type="RefSeq" id="WP_154771187.1">
    <property type="nucleotide sequence ID" value="NZ_WLYK01000016.1"/>
</dbReference>
<organism evidence="3 4">
    <name type="scientific">Nakamurella alba</name>
    <dbReference type="NCBI Taxonomy" id="2665158"/>
    <lineage>
        <taxon>Bacteria</taxon>
        <taxon>Bacillati</taxon>
        <taxon>Actinomycetota</taxon>
        <taxon>Actinomycetes</taxon>
        <taxon>Nakamurellales</taxon>
        <taxon>Nakamurellaceae</taxon>
        <taxon>Nakamurella</taxon>
    </lineage>
</organism>
<proteinExistence type="inferred from homology"/>